<dbReference type="AlphaFoldDB" id="A0A2P2IH56"/>
<reference evidence="1" key="1">
    <citation type="submission" date="2018-02" db="EMBL/GenBank/DDBJ databases">
        <title>Rhizophora mucronata_Transcriptome.</title>
        <authorList>
            <person name="Meera S.P."/>
            <person name="Sreeshan A."/>
            <person name="Augustine A."/>
        </authorList>
    </citation>
    <scope>NUCLEOTIDE SEQUENCE</scope>
    <source>
        <tissue evidence="1">Leaf</tissue>
    </source>
</reference>
<protein>
    <submittedName>
        <fullName evidence="1">Putative ER lumen protein-retaining receptor C28H8.4</fullName>
    </submittedName>
</protein>
<organism evidence="1">
    <name type="scientific">Rhizophora mucronata</name>
    <name type="common">Asiatic mangrove</name>
    <dbReference type="NCBI Taxonomy" id="61149"/>
    <lineage>
        <taxon>Eukaryota</taxon>
        <taxon>Viridiplantae</taxon>
        <taxon>Streptophyta</taxon>
        <taxon>Embryophyta</taxon>
        <taxon>Tracheophyta</taxon>
        <taxon>Spermatophyta</taxon>
        <taxon>Magnoliopsida</taxon>
        <taxon>eudicotyledons</taxon>
        <taxon>Gunneridae</taxon>
        <taxon>Pentapetalae</taxon>
        <taxon>rosids</taxon>
        <taxon>fabids</taxon>
        <taxon>Malpighiales</taxon>
        <taxon>Rhizophoraceae</taxon>
        <taxon>Rhizophora</taxon>
    </lineage>
</organism>
<accession>A0A2P2IH56</accession>
<keyword evidence="1" id="KW-0675">Receptor</keyword>
<evidence type="ECO:0000313" key="1">
    <source>
        <dbReference type="EMBL" id="MBW80560.1"/>
    </source>
</evidence>
<name>A0A2P2IH56_RHIMU</name>
<dbReference type="EMBL" id="GGEC01000077">
    <property type="protein sequence ID" value="MBW80560.1"/>
    <property type="molecule type" value="Transcribed_RNA"/>
</dbReference>
<sequence length="35" mass="4335">MDNCWLPWDMDYGLLWFSFQKLSRHSSWQISVIIM</sequence>
<proteinExistence type="predicted"/>